<keyword evidence="2" id="KW-0805">Transcription regulation</keyword>
<evidence type="ECO:0000256" key="4">
    <source>
        <dbReference type="SAM" id="MobiDB-lite"/>
    </source>
</evidence>
<dbReference type="InterPro" id="IPR039997">
    <property type="entry name" value="TFE"/>
</dbReference>
<keyword evidence="7" id="KW-1185">Reference proteome</keyword>
<feature type="compositionally biased region" description="Basic and acidic residues" evidence="4">
    <location>
        <begin position="482"/>
        <end position="491"/>
    </location>
</feature>
<dbReference type="Gene3D" id="6.10.140.1250">
    <property type="match status" value="1"/>
</dbReference>
<dbReference type="InterPro" id="IPR002853">
    <property type="entry name" value="TFIIE_asu"/>
</dbReference>
<dbReference type="PANTHER" id="PTHR13097:SF10">
    <property type="entry name" value="HTH TFE_IIEALPHA-TYPE DOMAIN-CONTAINING PROTEIN"/>
    <property type="match status" value="1"/>
</dbReference>
<accession>A0ABN9KSS2</accession>
<proteinExistence type="inferred from homology"/>
<dbReference type="Gene3D" id="3.30.40.10">
    <property type="entry name" value="Zinc/RING finger domain, C3HC4 (zinc finger)"/>
    <property type="match status" value="1"/>
</dbReference>
<evidence type="ECO:0000256" key="2">
    <source>
        <dbReference type="ARBA" id="ARBA00023015"/>
    </source>
</evidence>
<organism evidence="6 7">
    <name type="scientific">Ranitomeya imitator</name>
    <name type="common">mimic poison frog</name>
    <dbReference type="NCBI Taxonomy" id="111125"/>
    <lineage>
        <taxon>Eukaryota</taxon>
        <taxon>Metazoa</taxon>
        <taxon>Chordata</taxon>
        <taxon>Craniata</taxon>
        <taxon>Vertebrata</taxon>
        <taxon>Euteleostomi</taxon>
        <taxon>Amphibia</taxon>
        <taxon>Batrachia</taxon>
        <taxon>Anura</taxon>
        <taxon>Neobatrachia</taxon>
        <taxon>Hyloidea</taxon>
        <taxon>Dendrobatidae</taxon>
        <taxon>Dendrobatinae</taxon>
        <taxon>Ranitomeya</taxon>
    </lineage>
</organism>
<dbReference type="SUPFAM" id="SSF57783">
    <property type="entry name" value="Zinc beta-ribbon"/>
    <property type="match status" value="1"/>
</dbReference>
<sequence length="554" mass="62979">MVVDDEEKANILNTFFSTVFTVENEMLGEIPRNNENPILRVTNLTQEEVRNRLNKIKIDKSPGPDGIHPRVLRELSNVIDKPLFLIFRDSIATGSVPQDWRIANVVPIFKKGSKSEPGNYRPLYEVDVHPFTMGDQDTMTEVPAALKRLAKYMVRGFYGLEHSLTLDVLIRYPCVKEDDIALLLKFEKKQLRAILNTLKADKFIKCRMRVETGSNGKSTKHNYYYINYKVLVDVVKYKLDHVRRKIESDERESTIRASFKCPGCLSTYSDLEVNQLFDPFTELFRCTYCNAEVEEDFSSMPKRDARTLLAKFNEQIEPIFVLLQETEDIVLPCELLEPQPTYIPELANSCEQSSDMAAVDMQGNLGRWANKTSSMDNMYVQSVTINVNEPELKKVKEKKGKEQPVWMKESTVSVPEGLPEEIKTDLLPEELENIDENANKGNGADNEVLRTLLIHEIKSGSGPTVTQITKSDSESDTSESDEEKKRAKPEGAKPMSSAEQDEEAEADDPVVMVGGQPHVYSDVSQNPSLVSFMTEEEREAYIRIGQQMFQSAFE</sequence>
<feature type="domain" description="HTH TFE/IIEalpha-type" evidence="5">
    <location>
        <begin position="146"/>
        <end position="236"/>
    </location>
</feature>
<dbReference type="Pfam" id="PF02002">
    <property type="entry name" value="TFIIE_alpha"/>
    <property type="match status" value="1"/>
</dbReference>
<dbReference type="EMBL" id="CAUEEQ010001281">
    <property type="protein sequence ID" value="CAJ0919417.1"/>
    <property type="molecule type" value="Genomic_DNA"/>
</dbReference>
<evidence type="ECO:0000256" key="1">
    <source>
        <dbReference type="ARBA" id="ARBA00008947"/>
    </source>
</evidence>
<dbReference type="InterPro" id="IPR013083">
    <property type="entry name" value="Znf_RING/FYVE/PHD"/>
</dbReference>
<dbReference type="InterPro" id="IPR024550">
    <property type="entry name" value="TFIIEa/SarR/Rpc3_HTH_dom"/>
</dbReference>
<dbReference type="Proteomes" id="UP001176940">
    <property type="component" value="Unassembled WGS sequence"/>
</dbReference>
<comment type="caution">
    <text evidence="6">The sequence shown here is derived from an EMBL/GenBank/DDBJ whole genome shotgun (WGS) entry which is preliminary data.</text>
</comment>
<keyword evidence="3" id="KW-0804">Transcription</keyword>
<dbReference type="Pfam" id="PF11521">
    <property type="entry name" value="TFIIE-A_C"/>
    <property type="match status" value="1"/>
</dbReference>
<dbReference type="SMART" id="SM00531">
    <property type="entry name" value="TFIIE"/>
    <property type="match status" value="1"/>
</dbReference>
<gene>
    <name evidence="6" type="ORF">RIMI_LOCUS1011417</name>
</gene>
<feature type="region of interest" description="Disordered" evidence="4">
    <location>
        <begin position="460"/>
        <end position="527"/>
    </location>
</feature>
<evidence type="ECO:0000259" key="5">
    <source>
        <dbReference type="PROSITE" id="PS51344"/>
    </source>
</evidence>
<dbReference type="InterPro" id="IPR021600">
    <property type="entry name" value="TFIIE_asu_C"/>
</dbReference>
<reference evidence="6" key="1">
    <citation type="submission" date="2023-07" db="EMBL/GenBank/DDBJ databases">
        <authorList>
            <person name="Stuckert A."/>
        </authorList>
    </citation>
    <scope>NUCLEOTIDE SEQUENCE</scope>
</reference>
<protein>
    <recommendedName>
        <fullName evidence="5">HTH TFE/IIEalpha-type domain-containing protein</fullName>
    </recommendedName>
</protein>
<evidence type="ECO:0000256" key="3">
    <source>
        <dbReference type="ARBA" id="ARBA00023163"/>
    </source>
</evidence>
<comment type="similarity">
    <text evidence="1">Belongs to the TFIIE alpha subunit family.</text>
</comment>
<dbReference type="InterPro" id="IPR017919">
    <property type="entry name" value="TFIIE/TFIIEa_HTH"/>
</dbReference>
<dbReference type="PROSITE" id="PS51344">
    <property type="entry name" value="HTH_TFE_IIE"/>
    <property type="match status" value="1"/>
</dbReference>
<evidence type="ECO:0000313" key="7">
    <source>
        <dbReference type="Proteomes" id="UP001176940"/>
    </source>
</evidence>
<evidence type="ECO:0000313" key="6">
    <source>
        <dbReference type="EMBL" id="CAJ0919417.1"/>
    </source>
</evidence>
<name>A0ABN9KSS2_9NEOB</name>
<feature type="compositionally biased region" description="Acidic residues" evidence="4">
    <location>
        <begin position="499"/>
        <end position="508"/>
    </location>
</feature>
<dbReference type="PANTHER" id="PTHR13097">
    <property type="entry name" value="TRANSCRIPTION INITIATION FACTOR IIE, ALPHA SUBUNIT"/>
    <property type="match status" value="1"/>
</dbReference>